<sequence length="360" mass="39955">MNFLFLNSASRGWGGNEKWTRMAAESLAGEHLVMLAYRDPAIGDRFEVGKVRLPFRWEFDLLTIFSLARLVRQKNIDVIIPTKRKDYVLAGLVCRLTGAANILRLGIDRPLKNTPVQRLIYGWLTDGIIVNADKIRQTLGMTSWLDTGKIGVIYNGIDRDKLESDSRLPCEKPFPFTIGAAGALIPRKGFDYLIRSFARFCAESDEFADSGLVIAGTGPEQKSLEKLAADFGLSGRVHFTGHLANPYPMMRACDLFVSASTSEGLANVLLESMALYCAPISTLSGGADELIDDGRNGFLVRYGDEKRLAEIFSELYKNPGKVASVAANAHETIMQRFSIERMRNDLLEFCSAILDRKKGK</sequence>
<dbReference type="InterPro" id="IPR001296">
    <property type="entry name" value="Glyco_trans_1"/>
</dbReference>
<accession>A0A1D8D251</accession>
<evidence type="ECO:0000313" key="2">
    <source>
        <dbReference type="EMBL" id="AOS82847.1"/>
    </source>
</evidence>
<proteinExistence type="predicted"/>
<dbReference type="CDD" id="cd03811">
    <property type="entry name" value="GT4_GT28_WabH-like"/>
    <property type="match status" value="1"/>
</dbReference>
<gene>
    <name evidence="2" type="ORF">BIU88_00980</name>
</gene>
<dbReference type="RefSeq" id="WP_069808578.1">
    <property type="nucleotide sequence ID" value="NZ_CP017305.1"/>
</dbReference>
<dbReference type="Pfam" id="PF00534">
    <property type="entry name" value="Glycos_transf_1"/>
    <property type="match status" value="1"/>
</dbReference>
<dbReference type="STRING" id="274537.BIU88_00980"/>
<dbReference type="EMBL" id="CP017305">
    <property type="protein sequence ID" value="AOS82847.1"/>
    <property type="molecule type" value="Genomic_DNA"/>
</dbReference>
<evidence type="ECO:0000313" key="3">
    <source>
        <dbReference type="Proteomes" id="UP000095185"/>
    </source>
</evidence>
<keyword evidence="3" id="KW-1185">Reference proteome</keyword>
<reference evidence="2" key="1">
    <citation type="submission" date="2016-09" db="EMBL/GenBank/DDBJ databases">
        <title>Genome sequence of Chlorobaculum limnaeum.</title>
        <authorList>
            <person name="Liu Z."/>
            <person name="Tank M."/>
            <person name="Bryant D.A."/>
        </authorList>
    </citation>
    <scope>NUCLEOTIDE SEQUENCE [LARGE SCALE GENOMIC DNA]</scope>
    <source>
        <strain evidence="2">DSM 1677</strain>
    </source>
</reference>
<dbReference type="Gene3D" id="3.40.50.2000">
    <property type="entry name" value="Glycogen Phosphorylase B"/>
    <property type="match status" value="2"/>
</dbReference>
<name>A0A1D8D251_CHLLM</name>
<evidence type="ECO:0000259" key="1">
    <source>
        <dbReference type="Pfam" id="PF00534"/>
    </source>
</evidence>
<protein>
    <submittedName>
        <fullName evidence="2">Glycosyl transferase</fullName>
    </submittedName>
</protein>
<dbReference type="AlphaFoldDB" id="A0A1D8D251"/>
<dbReference type="Proteomes" id="UP000095185">
    <property type="component" value="Chromosome"/>
</dbReference>
<dbReference type="KEGG" id="clz:BIU88_00980"/>
<keyword evidence="2" id="KW-0808">Transferase</keyword>
<dbReference type="PANTHER" id="PTHR12526">
    <property type="entry name" value="GLYCOSYLTRANSFERASE"/>
    <property type="match status" value="1"/>
</dbReference>
<dbReference type="SUPFAM" id="SSF53756">
    <property type="entry name" value="UDP-Glycosyltransferase/glycogen phosphorylase"/>
    <property type="match status" value="1"/>
</dbReference>
<organism evidence="2 3">
    <name type="scientific">Chlorobaculum limnaeum</name>
    <dbReference type="NCBI Taxonomy" id="274537"/>
    <lineage>
        <taxon>Bacteria</taxon>
        <taxon>Pseudomonadati</taxon>
        <taxon>Chlorobiota</taxon>
        <taxon>Chlorobiia</taxon>
        <taxon>Chlorobiales</taxon>
        <taxon>Chlorobiaceae</taxon>
        <taxon>Chlorobaculum</taxon>
    </lineage>
</organism>
<feature type="domain" description="Glycosyl transferase family 1" evidence="1">
    <location>
        <begin position="177"/>
        <end position="330"/>
    </location>
</feature>
<dbReference type="GO" id="GO:0016757">
    <property type="term" value="F:glycosyltransferase activity"/>
    <property type="evidence" value="ECO:0007669"/>
    <property type="project" value="InterPro"/>
</dbReference>